<dbReference type="InterPro" id="IPR036910">
    <property type="entry name" value="HMG_box_dom_sf"/>
</dbReference>
<evidence type="ECO:0000259" key="6">
    <source>
        <dbReference type="PROSITE" id="PS50118"/>
    </source>
</evidence>
<dbReference type="FunFam" id="1.10.30.10:FF:000016">
    <property type="entry name" value="FACT complex subunit SSRP1"/>
    <property type="match status" value="1"/>
</dbReference>
<evidence type="ECO:0000313" key="9">
    <source>
        <dbReference type="WBParaSite" id="TCONS_00009702.p1"/>
    </source>
</evidence>
<dbReference type="GO" id="GO:0005634">
    <property type="term" value="C:nucleus"/>
    <property type="evidence" value="ECO:0007669"/>
    <property type="project" value="UniProtKB-UniRule"/>
</dbReference>
<keyword evidence="2 4" id="KW-0238">DNA-binding</keyword>
<dbReference type="CDD" id="cd21994">
    <property type="entry name" value="HMG-box_SSRP1-like"/>
    <property type="match status" value="1"/>
</dbReference>
<organism evidence="8">
    <name type="scientific">Strongyloides stercoralis</name>
    <name type="common">Threadworm</name>
    <dbReference type="NCBI Taxonomy" id="6248"/>
    <lineage>
        <taxon>Eukaryota</taxon>
        <taxon>Metazoa</taxon>
        <taxon>Ecdysozoa</taxon>
        <taxon>Nematoda</taxon>
        <taxon>Chromadorea</taxon>
        <taxon>Rhabditida</taxon>
        <taxon>Tylenchina</taxon>
        <taxon>Panagrolaimomorpha</taxon>
        <taxon>Strongyloidoidea</taxon>
        <taxon>Strongyloididae</taxon>
        <taxon>Strongyloides</taxon>
    </lineage>
</organism>
<dbReference type="SMART" id="SM00398">
    <property type="entry name" value="HMG"/>
    <property type="match status" value="1"/>
</dbReference>
<dbReference type="Pfam" id="PF00505">
    <property type="entry name" value="HMG_box"/>
    <property type="match status" value="1"/>
</dbReference>
<sequence>MSKESRNKNINNITSTKKTIDKKKKKKDPNAPKKALSAYFLWLSDNRSTIKKPGMGVADVAKAAGSIWRGMSPEDKAEWEKKAEDDKRRYASELENYKRTKQDE</sequence>
<dbReference type="PANTHER" id="PTHR48112:SF22">
    <property type="entry name" value="MITOCHONDRIAL TRANSCRIPTION FACTOR A, ISOFORM B"/>
    <property type="match status" value="1"/>
</dbReference>
<feature type="DNA-binding region" description="HMG box" evidence="4">
    <location>
        <begin position="32"/>
        <end position="98"/>
    </location>
</feature>
<evidence type="ECO:0000256" key="1">
    <source>
        <dbReference type="ARBA" id="ARBA00008774"/>
    </source>
</evidence>
<accession>A0A0K0EEI9</accession>
<dbReference type="InterPro" id="IPR050342">
    <property type="entry name" value="HMGB"/>
</dbReference>
<feature type="compositionally biased region" description="Low complexity" evidence="5">
    <location>
        <begin position="8"/>
        <end position="17"/>
    </location>
</feature>
<name>A0A0K0EEI9_STRER</name>
<evidence type="ECO:0000256" key="3">
    <source>
        <dbReference type="ARBA" id="ARBA00023242"/>
    </source>
</evidence>
<feature type="domain" description="HMG box" evidence="6">
    <location>
        <begin position="32"/>
        <end position="98"/>
    </location>
</feature>
<dbReference type="Gene3D" id="1.10.30.10">
    <property type="entry name" value="High mobility group box domain"/>
    <property type="match status" value="1"/>
</dbReference>
<dbReference type="WBParaSite" id="TCONS_00009702.p1">
    <property type="protein sequence ID" value="TCONS_00009702.p1"/>
    <property type="gene ID" value="XLOC_007472"/>
</dbReference>
<evidence type="ECO:0000313" key="7">
    <source>
        <dbReference type="Proteomes" id="UP000035681"/>
    </source>
</evidence>
<keyword evidence="7" id="KW-1185">Reference proteome</keyword>
<evidence type="ECO:0000256" key="2">
    <source>
        <dbReference type="ARBA" id="ARBA00023125"/>
    </source>
</evidence>
<dbReference type="InterPro" id="IPR009071">
    <property type="entry name" value="HMG_box_dom"/>
</dbReference>
<evidence type="ECO:0000256" key="4">
    <source>
        <dbReference type="PROSITE-ProRule" id="PRU00267"/>
    </source>
</evidence>
<reference evidence="8" key="1">
    <citation type="submission" date="2015-08" db="UniProtKB">
        <authorList>
            <consortium name="WormBaseParasite"/>
        </authorList>
    </citation>
    <scope>IDENTIFICATION</scope>
</reference>
<evidence type="ECO:0000256" key="5">
    <source>
        <dbReference type="SAM" id="MobiDB-lite"/>
    </source>
</evidence>
<dbReference type="STRING" id="6248.A0A0K0EEI9"/>
<dbReference type="PROSITE" id="PS50118">
    <property type="entry name" value="HMG_BOX_2"/>
    <property type="match status" value="1"/>
</dbReference>
<evidence type="ECO:0000313" key="8">
    <source>
        <dbReference type="WBParaSite" id="SSTP_0000790100.1"/>
    </source>
</evidence>
<protein>
    <submittedName>
        <fullName evidence="8 9">HMG box domain-containing protein</fullName>
    </submittedName>
</protein>
<keyword evidence="3 4" id="KW-0539">Nucleus</keyword>
<dbReference type="GO" id="GO:0006357">
    <property type="term" value="P:regulation of transcription by RNA polymerase II"/>
    <property type="evidence" value="ECO:0007669"/>
    <property type="project" value="TreeGrafter"/>
</dbReference>
<feature type="region of interest" description="Disordered" evidence="5">
    <location>
        <begin position="1"/>
        <end position="32"/>
    </location>
</feature>
<dbReference type="Proteomes" id="UP000035681">
    <property type="component" value="Unplaced"/>
</dbReference>
<dbReference type="SUPFAM" id="SSF47095">
    <property type="entry name" value="HMG-box"/>
    <property type="match status" value="1"/>
</dbReference>
<dbReference type="WBParaSite" id="SSTP_0000790100.1">
    <property type="protein sequence ID" value="SSTP_0000790100.1"/>
    <property type="gene ID" value="SSTP_0000790100"/>
</dbReference>
<dbReference type="GO" id="GO:0003677">
    <property type="term" value="F:DNA binding"/>
    <property type="evidence" value="ECO:0007669"/>
    <property type="project" value="UniProtKB-UniRule"/>
</dbReference>
<dbReference type="PANTHER" id="PTHR48112">
    <property type="entry name" value="HIGH MOBILITY GROUP PROTEIN DSP1"/>
    <property type="match status" value="1"/>
</dbReference>
<proteinExistence type="inferred from homology"/>
<dbReference type="PRINTS" id="PR00886">
    <property type="entry name" value="HIGHMOBLTY12"/>
</dbReference>
<comment type="similarity">
    <text evidence="1">Belongs to the HMGB family.</text>
</comment>
<dbReference type="AlphaFoldDB" id="A0A0K0EEI9"/>